<sequence length="716" mass="77651">MTTITRRSFLKNAGGAGVALWLGLYVHGEVGKTTSPVTAAHFTPWILIESGGKITIYNTKPEIGQGTFQAIPALIAEELEVSLDQVTILNSNGEKELGTAQRAGGSASVRTSFSDLRKVGASAKEVLIQAAASTWGVDAATCYAENATVYHRASGKSIAYGDLVETAAKIELPKTPVLKDGKDFKIIGKSMRRPDVPLKTNGSAVFGIDVKVDGMRYASVERCPVIGGTLKQFDASAALKIKGVVTVVPVERVYGIHRNTGVAVIADNYWAALQGRKKLRVEWDTKGFEHFQSDEYEAGLRLMVSQEGLTDKNKGDIDALTIAPENLVEAFYETPMVAHHPMEPLNCIAQVKDDQVELWTSTQVPSNVTGSGPNDLHKLIGVAPENIKLHATFVGGGFGRRLYLDFIVEAVNIAKQVNYPVKVIWTREDTTEQGPFRPMTFSQLQGGFSAEGKLVTFRHKVISPSYAESVGRNFDPNKVDGTMVEGIAEQAYEIPNIRTAYVRAGYHVPVAAWRSVTSSTVAFAQECFLDELAWKAGMDPMSFRLSLLSAPSDTKRVLLTLKEVSGWDRPLPKGSGRGVATWEFFAGLCGQTVEVTHLSDGRIRIDKVVAVIDLGEVVNPDNVRNQTEGAIIMALGAAVKPDIRLKHGKVTHHNFYDNLLPRISETPLIDVHILAEGGKVKGVGEPGLPPFAPALANAIFAATGKRNRKMPFDLHV</sequence>
<reference evidence="2 3" key="1">
    <citation type="submission" date="2015-04" db="EMBL/GenBank/DDBJ databases">
        <title>Whole genome shotgun sequence of Flavihumibacter petaseus NBRC 106054.</title>
        <authorList>
            <person name="Miyazawa S."/>
            <person name="Hosoyama A."/>
            <person name="Hashimoto M."/>
            <person name="Noguchi M."/>
            <person name="Tsuchikane K."/>
            <person name="Ohji S."/>
            <person name="Yamazoe A."/>
            <person name="Ichikawa N."/>
            <person name="Kimura A."/>
            <person name="Fujita N."/>
        </authorList>
    </citation>
    <scope>NUCLEOTIDE SEQUENCE [LARGE SCALE GENOMIC DNA]</scope>
    <source>
        <strain evidence="2 3">NBRC 106054</strain>
    </source>
</reference>
<dbReference type="InterPro" id="IPR037165">
    <property type="entry name" value="AldOxase/xan_DH_Mopterin-bd_sf"/>
</dbReference>
<accession>A0A0E9MUB6</accession>
<dbReference type="PIRSF" id="PIRSF036389">
    <property type="entry name" value="IOR_B"/>
    <property type="match status" value="1"/>
</dbReference>
<evidence type="ECO:0000313" key="2">
    <source>
        <dbReference type="EMBL" id="GAO41006.1"/>
    </source>
</evidence>
<dbReference type="SMART" id="SM01008">
    <property type="entry name" value="Ald_Xan_dh_C"/>
    <property type="match status" value="1"/>
</dbReference>
<dbReference type="STRING" id="1220578.FPE01S_01_00170"/>
<dbReference type="InterPro" id="IPR000674">
    <property type="entry name" value="Ald_Oxase/Xan_DH_a/b"/>
</dbReference>
<organism evidence="2 3">
    <name type="scientific">Flavihumibacter petaseus NBRC 106054</name>
    <dbReference type="NCBI Taxonomy" id="1220578"/>
    <lineage>
        <taxon>Bacteria</taxon>
        <taxon>Pseudomonadati</taxon>
        <taxon>Bacteroidota</taxon>
        <taxon>Chitinophagia</taxon>
        <taxon>Chitinophagales</taxon>
        <taxon>Chitinophagaceae</taxon>
        <taxon>Flavihumibacter</taxon>
    </lineage>
</organism>
<name>A0A0E9MUB6_9BACT</name>
<dbReference type="InterPro" id="IPR008274">
    <property type="entry name" value="AldOxase/xan_DH_MoCoBD1"/>
</dbReference>
<dbReference type="InterPro" id="IPR012368">
    <property type="entry name" value="OxRdtase_Mopterin-bd_su_IorB"/>
</dbReference>
<dbReference type="RefSeq" id="WP_046366946.1">
    <property type="nucleotide sequence ID" value="NZ_BBWV01000001.1"/>
</dbReference>
<dbReference type="Gene3D" id="3.90.1170.50">
    <property type="entry name" value="Aldehyde oxidase/xanthine dehydrogenase, a/b hammerhead"/>
    <property type="match status" value="1"/>
</dbReference>
<protein>
    <submittedName>
        <fullName evidence="2">Putative isoquinoline 1-oxidoreductase beta subunit</fullName>
    </submittedName>
</protein>
<dbReference type="OrthoDB" id="9767994at2"/>
<dbReference type="NCBIfam" id="TIGR01409">
    <property type="entry name" value="TAT_signal_seq"/>
    <property type="match status" value="1"/>
</dbReference>
<comment type="caution">
    <text evidence="2">The sequence shown here is derived from an EMBL/GenBank/DDBJ whole genome shotgun (WGS) entry which is preliminary data.</text>
</comment>
<dbReference type="AlphaFoldDB" id="A0A0E9MUB6"/>
<dbReference type="PANTHER" id="PTHR47495">
    <property type="entry name" value="ALDEHYDE DEHYDROGENASE"/>
    <property type="match status" value="1"/>
</dbReference>
<dbReference type="PROSITE" id="PS51318">
    <property type="entry name" value="TAT"/>
    <property type="match status" value="1"/>
</dbReference>
<dbReference type="SUPFAM" id="SSF56003">
    <property type="entry name" value="Molybdenum cofactor-binding domain"/>
    <property type="match status" value="2"/>
</dbReference>
<evidence type="ECO:0000313" key="3">
    <source>
        <dbReference type="Proteomes" id="UP000033121"/>
    </source>
</evidence>
<feature type="domain" description="Aldehyde oxidase/xanthine dehydrogenase a/b hammerhead" evidence="1">
    <location>
        <begin position="201"/>
        <end position="287"/>
    </location>
</feature>
<gene>
    <name evidence="2" type="ORF">FPE01S_01_00170</name>
</gene>
<dbReference type="InterPro" id="IPR019546">
    <property type="entry name" value="TAT_signal_bac_arc"/>
</dbReference>
<dbReference type="Pfam" id="PF02738">
    <property type="entry name" value="MoCoBD_1"/>
    <property type="match status" value="1"/>
</dbReference>
<keyword evidence="3" id="KW-1185">Reference proteome</keyword>
<dbReference type="GO" id="GO:0016491">
    <property type="term" value="F:oxidoreductase activity"/>
    <property type="evidence" value="ECO:0007669"/>
    <property type="project" value="InterPro"/>
</dbReference>
<proteinExistence type="predicted"/>
<dbReference type="InterPro" id="IPR052516">
    <property type="entry name" value="N-heterocyclic_Hydroxylase"/>
</dbReference>
<dbReference type="Proteomes" id="UP000033121">
    <property type="component" value="Unassembled WGS sequence"/>
</dbReference>
<dbReference type="Gene3D" id="3.30.365.10">
    <property type="entry name" value="Aldehyde oxidase/xanthine dehydrogenase, molybdopterin binding domain"/>
    <property type="match status" value="4"/>
</dbReference>
<dbReference type="PANTHER" id="PTHR47495:SF2">
    <property type="entry name" value="ALDEHYDE DEHYDROGENASE"/>
    <property type="match status" value="1"/>
</dbReference>
<evidence type="ECO:0000259" key="1">
    <source>
        <dbReference type="SMART" id="SM01008"/>
    </source>
</evidence>
<dbReference type="Pfam" id="PF20256">
    <property type="entry name" value="MoCoBD_2"/>
    <property type="match status" value="2"/>
</dbReference>
<dbReference type="InterPro" id="IPR046867">
    <property type="entry name" value="AldOxase/xan_DH_MoCoBD2"/>
</dbReference>
<dbReference type="InterPro" id="IPR006311">
    <property type="entry name" value="TAT_signal"/>
</dbReference>
<dbReference type="EMBL" id="BBWV01000001">
    <property type="protein sequence ID" value="GAO41006.1"/>
    <property type="molecule type" value="Genomic_DNA"/>
</dbReference>